<dbReference type="EMBL" id="QNUK01000183">
    <property type="protein sequence ID" value="KAF5898942.1"/>
    <property type="molecule type" value="Genomic_DNA"/>
</dbReference>
<evidence type="ECO:0000313" key="1">
    <source>
        <dbReference type="EMBL" id="KAF5898942.1"/>
    </source>
</evidence>
<protein>
    <submittedName>
        <fullName evidence="1">Uncharacterized protein</fullName>
    </submittedName>
</protein>
<sequence length="64" mass="6996">MGRSLYTSETHAGLHGSHQIVREILKVSVQFEGMRLLRDSKDIRDPVIQGSSASLPASIVHLAV</sequence>
<gene>
    <name evidence="1" type="ORF">DAT39_011324</name>
</gene>
<name>A0A8J4UMJ9_CLAMG</name>
<reference evidence="1" key="1">
    <citation type="submission" date="2020-07" db="EMBL/GenBank/DDBJ databases">
        <title>Clarias magur genome sequencing, assembly and annotation.</title>
        <authorList>
            <person name="Kushwaha B."/>
            <person name="Kumar R."/>
            <person name="Das P."/>
            <person name="Joshi C.G."/>
            <person name="Kumar D."/>
            <person name="Nagpure N.S."/>
            <person name="Pandey M."/>
            <person name="Agarwal S."/>
            <person name="Srivastava S."/>
            <person name="Singh M."/>
            <person name="Sahoo L."/>
            <person name="Jayasankar P."/>
            <person name="Meher P.K."/>
            <person name="Koringa P.G."/>
            <person name="Iquebal M.A."/>
            <person name="Das S.P."/>
            <person name="Bit A."/>
            <person name="Patnaik S."/>
            <person name="Patel N."/>
            <person name="Shah T.M."/>
            <person name="Hinsu A."/>
            <person name="Jena J.K."/>
        </authorList>
    </citation>
    <scope>NUCLEOTIDE SEQUENCE</scope>
    <source>
        <strain evidence="1">CIFAMagur01</strain>
        <tissue evidence="1">Testis</tissue>
    </source>
</reference>
<dbReference type="Proteomes" id="UP000727407">
    <property type="component" value="Unassembled WGS sequence"/>
</dbReference>
<proteinExistence type="predicted"/>
<organism evidence="1 2">
    <name type="scientific">Clarias magur</name>
    <name type="common">Asian catfish</name>
    <name type="synonym">Macropteronotus magur</name>
    <dbReference type="NCBI Taxonomy" id="1594786"/>
    <lineage>
        <taxon>Eukaryota</taxon>
        <taxon>Metazoa</taxon>
        <taxon>Chordata</taxon>
        <taxon>Craniata</taxon>
        <taxon>Vertebrata</taxon>
        <taxon>Euteleostomi</taxon>
        <taxon>Actinopterygii</taxon>
        <taxon>Neopterygii</taxon>
        <taxon>Teleostei</taxon>
        <taxon>Ostariophysi</taxon>
        <taxon>Siluriformes</taxon>
        <taxon>Clariidae</taxon>
        <taxon>Clarias</taxon>
    </lineage>
</organism>
<evidence type="ECO:0000313" key="2">
    <source>
        <dbReference type="Proteomes" id="UP000727407"/>
    </source>
</evidence>
<accession>A0A8J4UMJ9</accession>
<comment type="caution">
    <text evidence="1">The sequence shown here is derived from an EMBL/GenBank/DDBJ whole genome shotgun (WGS) entry which is preliminary data.</text>
</comment>
<keyword evidence="2" id="KW-1185">Reference proteome</keyword>
<dbReference type="AlphaFoldDB" id="A0A8J4UMJ9"/>